<dbReference type="RefSeq" id="WP_006272785.1">
    <property type="nucleotide sequence ID" value="NZ_GL883077.1"/>
</dbReference>
<reference evidence="3" key="1">
    <citation type="submission" date="2011-03" db="EMBL/GenBank/DDBJ databases">
        <title>Draft genome sequence of Brevundimonas diminuta.</title>
        <authorList>
            <person name="Brown P.J.B."/>
            <person name="Buechlein A."/>
            <person name="Hemmerich C."/>
            <person name="Brun Y.V."/>
        </authorList>
    </citation>
    <scope>NUCLEOTIDE SEQUENCE [LARGE SCALE GENOMIC DNA]</scope>
    <source>
        <strain evidence="3">C19</strain>
    </source>
</reference>
<dbReference type="EMBL" id="GL883077">
    <property type="protein sequence ID" value="EGF93585.1"/>
    <property type="molecule type" value="Genomic_DNA"/>
</dbReference>
<dbReference type="InterPro" id="IPR049625">
    <property type="entry name" value="Glyco_transf_61_cat"/>
</dbReference>
<dbReference type="GO" id="GO:0016757">
    <property type="term" value="F:glycosyltransferase activity"/>
    <property type="evidence" value="ECO:0007669"/>
    <property type="project" value="InterPro"/>
</dbReference>
<keyword evidence="3" id="KW-1185">Reference proteome</keyword>
<sequence>MPEMASLNVEFIANAYVAPLTQLQLHGAVRGHFDGGAYYADAQVCQAALHQKDGYDNVPLPIDPAAVESRLDGHHVFGGMLQNKHFGHFLVESLSRLWAFSFLSRDYASVVFYSRIAHMDASSFIPAVLDVLCPGVQLNIVKAPTAVEHLAVPTSISRAGTIQGHPAMAGMLAPARALRGEGHKRVYVSRARLKPFDGMILGEGFIERSLAAEGYHIVYPETLSIREQFALYNDADTLIFADGSAAHLYALVARADQKLFIIWRRKLNYTYVRQIESFGGPTAQGTSTIGELFVPSHAPWGVFAQAKGLPDFDSLKTQLQKGDFITGSGWQAPTQADIQEQLADVEKILNVKLVSTNTLPDLKLVRPEARK</sequence>
<accession>F4QM13</accession>
<dbReference type="OrthoDB" id="7169446at2"/>
<dbReference type="Proteomes" id="UP000006512">
    <property type="component" value="Unassembled WGS sequence"/>
</dbReference>
<evidence type="ECO:0000313" key="2">
    <source>
        <dbReference type="EMBL" id="EGF93585.1"/>
    </source>
</evidence>
<dbReference type="AlphaFoldDB" id="F4QM13"/>
<dbReference type="STRING" id="715226.ABI_20250"/>
<dbReference type="eggNOG" id="COG4421">
    <property type="taxonomic scope" value="Bacteria"/>
</dbReference>
<organism evidence="2 3">
    <name type="scientific">Asticcacaulis biprosthecium C19</name>
    <dbReference type="NCBI Taxonomy" id="715226"/>
    <lineage>
        <taxon>Bacteria</taxon>
        <taxon>Pseudomonadati</taxon>
        <taxon>Pseudomonadota</taxon>
        <taxon>Alphaproteobacteria</taxon>
        <taxon>Caulobacterales</taxon>
        <taxon>Caulobacteraceae</taxon>
        <taxon>Asticcacaulis</taxon>
    </lineage>
</organism>
<name>F4QM13_9CAUL</name>
<evidence type="ECO:0000259" key="1">
    <source>
        <dbReference type="Pfam" id="PF04577"/>
    </source>
</evidence>
<feature type="domain" description="Glycosyltransferase 61 catalytic" evidence="1">
    <location>
        <begin position="86"/>
        <end position="247"/>
    </location>
</feature>
<evidence type="ECO:0000313" key="3">
    <source>
        <dbReference type="Proteomes" id="UP000006512"/>
    </source>
</evidence>
<dbReference type="Pfam" id="PF04577">
    <property type="entry name" value="Glyco_transf_61"/>
    <property type="match status" value="1"/>
</dbReference>
<proteinExistence type="predicted"/>
<dbReference type="HOGENOM" id="CLU_694262_0_0_5"/>
<gene>
    <name evidence="2" type="ORF">ABI_20250</name>
</gene>
<protein>
    <recommendedName>
        <fullName evidence="1">Glycosyltransferase 61 catalytic domain-containing protein</fullName>
    </recommendedName>
</protein>